<keyword evidence="2" id="KW-1185">Reference proteome</keyword>
<comment type="caution">
    <text evidence="1">The sequence shown here is derived from an EMBL/GenBank/DDBJ whole genome shotgun (WGS) entry which is preliminary data.</text>
</comment>
<gene>
    <name evidence="1" type="ORF">Cboi01_000557500</name>
</gene>
<evidence type="ECO:0000313" key="2">
    <source>
        <dbReference type="Proteomes" id="UP001165101"/>
    </source>
</evidence>
<accession>A0ACB5U3K4</accession>
<dbReference type="Proteomes" id="UP001165101">
    <property type="component" value="Unassembled WGS sequence"/>
</dbReference>
<protein>
    <submittedName>
        <fullName evidence="1">Unnamed protein product</fullName>
    </submittedName>
</protein>
<proteinExistence type="predicted"/>
<sequence length="140" mass="15711">MNKNNNNTASSSSSLATKEPIIINVFDDPDSIEIKICDQGGGIPRDKLNKIWSYHYTTTDSKTSENSVELLNSTQKETIISGLGFGLPLCKLYILFNHGEFELINHEGFGVDVIIRLPKGINYSNFNSPTTPDIYNRNYY</sequence>
<dbReference type="EMBL" id="BSXV01004457">
    <property type="protein sequence ID" value="GMF00527.1"/>
    <property type="molecule type" value="Genomic_DNA"/>
</dbReference>
<name>A0ACB5U3K4_CANBO</name>
<reference evidence="1" key="1">
    <citation type="submission" date="2023-04" db="EMBL/GenBank/DDBJ databases">
        <title>Candida boidinii NBRC 1967.</title>
        <authorList>
            <person name="Ichikawa N."/>
            <person name="Sato H."/>
            <person name="Tonouchi N."/>
        </authorList>
    </citation>
    <scope>NUCLEOTIDE SEQUENCE</scope>
    <source>
        <strain evidence="1">NBRC 1967</strain>
    </source>
</reference>
<organism evidence="1 2">
    <name type="scientific">Candida boidinii</name>
    <name type="common">Yeast</name>
    <dbReference type="NCBI Taxonomy" id="5477"/>
    <lineage>
        <taxon>Eukaryota</taxon>
        <taxon>Fungi</taxon>
        <taxon>Dikarya</taxon>
        <taxon>Ascomycota</taxon>
        <taxon>Saccharomycotina</taxon>
        <taxon>Pichiomycetes</taxon>
        <taxon>Pichiales</taxon>
        <taxon>Pichiaceae</taxon>
        <taxon>Ogataea</taxon>
        <taxon>Ogataea/Candida clade</taxon>
    </lineage>
</organism>
<evidence type="ECO:0000313" key="1">
    <source>
        <dbReference type="EMBL" id="GMF00527.1"/>
    </source>
</evidence>